<dbReference type="RefSeq" id="WP_015061068.1">
    <property type="nucleotide sequence ID" value="NC_019307.1"/>
</dbReference>
<reference evidence="1" key="1">
    <citation type="submission" date="2011-12" db="EMBL/GenBank/DDBJ databases">
        <title>Complete nucleotide sequence of Streptomyces circular plasmid pCQ4.</title>
        <authorList>
            <person name="Cheng Q."/>
            <person name="Tian X."/>
            <person name="Qin Z."/>
        </authorList>
    </citation>
    <scope>NUCLEOTIDE SEQUENCE</scope>
    <source>
        <strain evidence="1">W75</strain>
        <plasmid evidence="1">pCQ4</plasmid>
    </source>
</reference>
<dbReference type="EMBL" id="JQ340175">
    <property type="protein sequence ID" value="AFH75254.1"/>
    <property type="molecule type" value="Genomic_DNA"/>
</dbReference>
<sequence length="198" mass="21532">MTIPAVDPYAVRDQAVHAWLMHATTHRYDARLTTWTHTVNTAGEPVWSAELAGADVELALPRFASTTRLPLRTDSDVLPGLSVELEGRVAVWWRQGGVWVELWHADPLPPAVTPLSGLWRRTVDALPKPGPNLFPQRRRETPASCLECGGDGADPEDPGDYDTTVHMFNPYTRGPCPSCNGSGLCSPTQLAGRSGVAE</sequence>
<keyword evidence="1" id="KW-0614">Plasmid</keyword>
<name>I0CEP1_9ACTN</name>
<evidence type="ECO:0000313" key="1">
    <source>
        <dbReference type="EMBL" id="AFH75254.1"/>
    </source>
</evidence>
<organism evidence="1">
    <name type="scientific">Streptomyces sp. W75</name>
    <dbReference type="NCBI Taxonomy" id="1170711"/>
    <lineage>
        <taxon>Bacteria</taxon>
        <taxon>Bacillati</taxon>
        <taxon>Actinomycetota</taxon>
        <taxon>Actinomycetes</taxon>
        <taxon>Kitasatosporales</taxon>
        <taxon>Streptomycetaceae</taxon>
        <taxon>Streptomyces</taxon>
    </lineage>
</organism>
<gene>
    <name evidence="1" type="ORF">pCQ4.129</name>
</gene>
<accession>I0CEP1</accession>
<proteinExistence type="predicted"/>
<protein>
    <submittedName>
        <fullName evidence="1">Uncharacterized protein</fullName>
    </submittedName>
</protein>
<geneLocation type="plasmid" evidence="1">
    <name>pCQ4</name>
</geneLocation>
<dbReference type="AlphaFoldDB" id="I0CEP1"/>